<dbReference type="AlphaFoldDB" id="A0A1H0WNP2"/>
<evidence type="ECO:0000256" key="1">
    <source>
        <dbReference type="SAM" id="MobiDB-lite"/>
    </source>
</evidence>
<keyword evidence="3" id="KW-1185">Reference proteome</keyword>
<dbReference type="Proteomes" id="UP000199317">
    <property type="component" value="Unassembled WGS sequence"/>
</dbReference>
<accession>A0A1H0WNP2</accession>
<dbReference type="EMBL" id="FNJL01000045">
    <property type="protein sequence ID" value="SDP92269.1"/>
    <property type="molecule type" value="Genomic_DNA"/>
</dbReference>
<organism evidence="2 3">
    <name type="scientific">Paracidovorax cattleyae</name>
    <dbReference type="NCBI Taxonomy" id="80868"/>
    <lineage>
        <taxon>Bacteria</taxon>
        <taxon>Pseudomonadati</taxon>
        <taxon>Pseudomonadota</taxon>
        <taxon>Betaproteobacteria</taxon>
        <taxon>Burkholderiales</taxon>
        <taxon>Comamonadaceae</taxon>
        <taxon>Paracidovorax</taxon>
    </lineage>
</organism>
<protein>
    <submittedName>
        <fullName evidence="2">Uncharacterized protein</fullName>
    </submittedName>
</protein>
<dbReference type="RefSeq" id="WP_092839808.1">
    <property type="nucleotide sequence ID" value="NZ_FNJL01000045.1"/>
</dbReference>
<sequence length="59" mass="6632">MVTQPDSPDGRPRKDPDRPSPTFVETDDRRSIDKKPHPPSHGEAAEPDRKETRPDGLTD</sequence>
<feature type="region of interest" description="Disordered" evidence="1">
    <location>
        <begin position="1"/>
        <end position="59"/>
    </location>
</feature>
<evidence type="ECO:0000313" key="2">
    <source>
        <dbReference type="EMBL" id="SDP92269.1"/>
    </source>
</evidence>
<dbReference type="OrthoDB" id="9929143at2"/>
<feature type="compositionally biased region" description="Basic and acidic residues" evidence="1">
    <location>
        <begin position="43"/>
        <end position="59"/>
    </location>
</feature>
<evidence type="ECO:0000313" key="3">
    <source>
        <dbReference type="Proteomes" id="UP000199317"/>
    </source>
</evidence>
<gene>
    <name evidence="2" type="ORF">SAMN04489708_14510</name>
</gene>
<name>A0A1H0WNP2_9BURK</name>
<feature type="compositionally biased region" description="Basic and acidic residues" evidence="1">
    <location>
        <begin position="8"/>
        <end position="18"/>
    </location>
</feature>
<feature type="compositionally biased region" description="Basic and acidic residues" evidence="1">
    <location>
        <begin position="26"/>
        <end position="36"/>
    </location>
</feature>
<proteinExistence type="predicted"/>
<reference evidence="3" key="1">
    <citation type="submission" date="2016-10" db="EMBL/GenBank/DDBJ databases">
        <authorList>
            <person name="Varghese N."/>
            <person name="Submissions S."/>
        </authorList>
    </citation>
    <scope>NUCLEOTIDE SEQUENCE [LARGE SCALE GENOMIC DNA]</scope>
    <source>
        <strain evidence="3">DSM 17101</strain>
    </source>
</reference>